<feature type="non-terminal residue" evidence="1">
    <location>
        <position position="293"/>
    </location>
</feature>
<sequence length="293" mass="34669">MVFCYKIITESPRRSRCASPRKRSPVRRSSLPNTISELISSFDYVNNEEVWGSIPERDWKLLEALARKREEKDERERLAEQFQKMWLKEKEERQMVEAETSEQYKRFLHQKRSREQSYNEFKRLQRSIEQQLKRGQLMDCIRHKEQRSAELLAWREDRKITDLIGKAVEEEARIQLAKDRRCRLGAADEWKKQVELVYTLKKVDDASKRRDAFLRNASQRLAISNALSSWETSLIRQDLAAAEALQRAQAQARGEAARARTLRARRARGRRLLRARRAAALAREMRDAVRGTR</sequence>
<proteinExistence type="predicted"/>
<protein>
    <recommendedName>
        <fullName evidence="3">Trichohyalin-plectin-homology domain-containing protein</fullName>
    </recommendedName>
</protein>
<accession>A0A8J9V0Z1</accession>
<evidence type="ECO:0000313" key="2">
    <source>
        <dbReference type="Proteomes" id="UP000838878"/>
    </source>
</evidence>
<reference evidence="1" key="1">
    <citation type="submission" date="2021-12" db="EMBL/GenBank/DDBJ databases">
        <authorList>
            <person name="Martin H S."/>
        </authorList>
    </citation>
    <scope>NUCLEOTIDE SEQUENCE</scope>
</reference>
<dbReference type="EMBL" id="OV170221">
    <property type="protein sequence ID" value="CAH0713498.1"/>
    <property type="molecule type" value="Genomic_DNA"/>
</dbReference>
<keyword evidence="2" id="KW-1185">Reference proteome</keyword>
<organism evidence="1 2">
    <name type="scientific">Brenthis ino</name>
    <name type="common">lesser marbled fritillary</name>
    <dbReference type="NCBI Taxonomy" id="405034"/>
    <lineage>
        <taxon>Eukaryota</taxon>
        <taxon>Metazoa</taxon>
        <taxon>Ecdysozoa</taxon>
        <taxon>Arthropoda</taxon>
        <taxon>Hexapoda</taxon>
        <taxon>Insecta</taxon>
        <taxon>Pterygota</taxon>
        <taxon>Neoptera</taxon>
        <taxon>Endopterygota</taxon>
        <taxon>Lepidoptera</taxon>
        <taxon>Glossata</taxon>
        <taxon>Ditrysia</taxon>
        <taxon>Papilionoidea</taxon>
        <taxon>Nymphalidae</taxon>
        <taxon>Heliconiinae</taxon>
        <taxon>Argynnini</taxon>
        <taxon>Brenthis</taxon>
    </lineage>
</organism>
<name>A0A8J9V0Z1_9NEOP</name>
<dbReference type="AlphaFoldDB" id="A0A8J9V0Z1"/>
<dbReference type="OrthoDB" id="7474945at2759"/>
<gene>
    <name evidence="1" type="ORF">BINO364_LOCUS658</name>
</gene>
<evidence type="ECO:0008006" key="3">
    <source>
        <dbReference type="Google" id="ProtNLM"/>
    </source>
</evidence>
<dbReference type="Proteomes" id="UP000838878">
    <property type="component" value="Chromosome 1"/>
</dbReference>
<evidence type="ECO:0000313" key="1">
    <source>
        <dbReference type="EMBL" id="CAH0713498.1"/>
    </source>
</evidence>